<name>A0A545TQG5_9GAMM</name>
<keyword evidence="5" id="KW-1185">Reference proteome</keyword>
<dbReference type="PANTHER" id="PTHR43000">
    <property type="entry name" value="DTDP-D-GLUCOSE 4,6-DEHYDRATASE-RELATED"/>
    <property type="match status" value="1"/>
</dbReference>
<organism evidence="4 5">
    <name type="scientific">Exilibacterium tricleocarpae</name>
    <dbReference type="NCBI Taxonomy" id="2591008"/>
    <lineage>
        <taxon>Bacteria</taxon>
        <taxon>Pseudomonadati</taxon>
        <taxon>Pseudomonadota</taxon>
        <taxon>Gammaproteobacteria</taxon>
        <taxon>Cellvibrionales</taxon>
        <taxon>Cellvibrionaceae</taxon>
        <taxon>Exilibacterium</taxon>
    </lineage>
</organism>
<sequence length="279" mass="31236">MKVVLTGASGFIGGYVLAELLDRGTDVVVATRNPGVFDTNQQAKVVTLDISAPGEDLYDRLDRPDVLIHLAWDGLPNYHSLHHFETELPAQYHFIKKAVESGLSSVVIAGTCFEYGMQAGELTEKTICQPENAYALAKDTLRRQLQLLTKTTSFNLTWARLFYMYGSRQQSNSLFAQLRSAVQRGDKVFNMSKGEQLRDYLPVETVASALVKLSERQNDADIVNICSGKPVSIRALVESWLEHYGWDIQLNLGYYPYPDYEPLAFWGSTDKLVKLVGAM</sequence>
<accession>A0A545TQG5</accession>
<reference evidence="4 5" key="1">
    <citation type="submission" date="2019-06" db="EMBL/GenBank/DDBJ databases">
        <title>Whole genome sequence for Cellvibrionaceae sp. R142.</title>
        <authorList>
            <person name="Wang G."/>
        </authorList>
    </citation>
    <scope>NUCLEOTIDE SEQUENCE [LARGE SCALE GENOMIC DNA]</scope>
    <source>
        <strain evidence="4 5">R142</strain>
    </source>
</reference>
<evidence type="ECO:0000256" key="2">
    <source>
        <dbReference type="ARBA" id="ARBA00007637"/>
    </source>
</evidence>
<evidence type="ECO:0000256" key="1">
    <source>
        <dbReference type="ARBA" id="ARBA00005125"/>
    </source>
</evidence>
<dbReference type="AlphaFoldDB" id="A0A545TQG5"/>
<protein>
    <submittedName>
        <fullName evidence="4">NAD(P)-dependent oxidoreductase</fullName>
    </submittedName>
</protein>
<dbReference type="Pfam" id="PF01370">
    <property type="entry name" value="Epimerase"/>
    <property type="match status" value="1"/>
</dbReference>
<evidence type="ECO:0000313" key="5">
    <source>
        <dbReference type="Proteomes" id="UP000319732"/>
    </source>
</evidence>
<dbReference type="SUPFAM" id="SSF51735">
    <property type="entry name" value="NAD(P)-binding Rossmann-fold domains"/>
    <property type="match status" value="1"/>
</dbReference>
<dbReference type="InterPro" id="IPR036291">
    <property type="entry name" value="NAD(P)-bd_dom_sf"/>
</dbReference>
<dbReference type="Proteomes" id="UP000319732">
    <property type="component" value="Unassembled WGS sequence"/>
</dbReference>
<dbReference type="RefSeq" id="WP_142904356.1">
    <property type="nucleotide sequence ID" value="NZ_ML660092.1"/>
</dbReference>
<dbReference type="OrthoDB" id="7352421at2"/>
<gene>
    <name evidence="4" type="ORF">FKG94_11395</name>
</gene>
<comment type="similarity">
    <text evidence="2">Belongs to the NAD(P)-dependent epimerase/dehydratase family.</text>
</comment>
<comment type="caution">
    <text evidence="4">The sequence shown here is derived from an EMBL/GenBank/DDBJ whole genome shotgun (WGS) entry which is preliminary data.</text>
</comment>
<evidence type="ECO:0000259" key="3">
    <source>
        <dbReference type="Pfam" id="PF01370"/>
    </source>
</evidence>
<proteinExistence type="inferred from homology"/>
<dbReference type="EMBL" id="VHSG01000011">
    <property type="protein sequence ID" value="TQV79466.1"/>
    <property type="molecule type" value="Genomic_DNA"/>
</dbReference>
<dbReference type="Gene3D" id="3.40.50.720">
    <property type="entry name" value="NAD(P)-binding Rossmann-like Domain"/>
    <property type="match status" value="1"/>
</dbReference>
<evidence type="ECO:0000313" key="4">
    <source>
        <dbReference type="EMBL" id="TQV79466.1"/>
    </source>
</evidence>
<feature type="domain" description="NAD-dependent epimerase/dehydratase" evidence="3">
    <location>
        <begin position="3"/>
        <end position="226"/>
    </location>
</feature>
<comment type="pathway">
    <text evidence="1">Bacterial outer membrane biogenesis; LPS O-antigen biosynthesis.</text>
</comment>
<dbReference type="InterPro" id="IPR001509">
    <property type="entry name" value="Epimerase_deHydtase"/>
</dbReference>